<comment type="caution">
    <text evidence="2">The sequence shown here is derived from an EMBL/GenBank/DDBJ whole genome shotgun (WGS) entry which is preliminary data.</text>
</comment>
<evidence type="ECO:0008006" key="4">
    <source>
        <dbReference type="Google" id="ProtNLM"/>
    </source>
</evidence>
<sequence length="214" mass="25426">MESEGILNELSRDSKHSLFYSISKKHFSNLNRLKNKLKDFYAKLEIIEKQVEEQETEELCKQEYKMLKRIDVLEKKIEFEAISSIIFSALFLEAYIYDYGARRLGDNFIKEHIDKLDPMSKIVVITQLVLEKPFPKDRDIYGRLKSLIKSRNSLVHNKSHKIDLSKFKNYIEKRDVELIELIKEGLDAYETIYDFLQFMLEIDSNESFQINLLI</sequence>
<reference evidence="2 3" key="1">
    <citation type="submission" date="2021-01" db="EMBL/GenBank/DDBJ databases">
        <title>Genome public.</title>
        <authorList>
            <person name="Liu C."/>
            <person name="Sun Q."/>
        </authorList>
    </citation>
    <scope>NUCLEOTIDE SEQUENCE [LARGE SCALE GENOMIC DNA]</scope>
    <source>
        <strain evidence="2 3">YIM B02515</strain>
    </source>
</reference>
<evidence type="ECO:0000313" key="3">
    <source>
        <dbReference type="Proteomes" id="UP000632377"/>
    </source>
</evidence>
<accession>A0ABS1TGS3</accession>
<dbReference type="RefSeq" id="WP_202751344.1">
    <property type="nucleotide sequence ID" value="NZ_JAESWC010000024.1"/>
</dbReference>
<keyword evidence="1" id="KW-0175">Coiled coil</keyword>
<feature type="coiled-coil region" evidence="1">
    <location>
        <begin position="30"/>
        <end position="57"/>
    </location>
</feature>
<keyword evidence="3" id="KW-1185">Reference proteome</keyword>
<gene>
    <name evidence="2" type="ORF">JK636_23025</name>
</gene>
<evidence type="ECO:0000313" key="2">
    <source>
        <dbReference type="EMBL" id="MBL4938581.1"/>
    </source>
</evidence>
<proteinExistence type="predicted"/>
<name>A0ABS1TGS3_9CLOT</name>
<organism evidence="2 3">
    <name type="scientific">Clostridium rhizosphaerae</name>
    <dbReference type="NCBI Taxonomy" id="2803861"/>
    <lineage>
        <taxon>Bacteria</taxon>
        <taxon>Bacillati</taxon>
        <taxon>Bacillota</taxon>
        <taxon>Clostridia</taxon>
        <taxon>Eubacteriales</taxon>
        <taxon>Clostridiaceae</taxon>
        <taxon>Clostridium</taxon>
    </lineage>
</organism>
<dbReference type="Proteomes" id="UP000632377">
    <property type="component" value="Unassembled WGS sequence"/>
</dbReference>
<protein>
    <recommendedName>
        <fullName evidence="4">RiboL-PSP-HEPN domain-containing protein</fullName>
    </recommendedName>
</protein>
<evidence type="ECO:0000256" key="1">
    <source>
        <dbReference type="SAM" id="Coils"/>
    </source>
</evidence>
<dbReference type="EMBL" id="JAESWC010000024">
    <property type="protein sequence ID" value="MBL4938581.1"/>
    <property type="molecule type" value="Genomic_DNA"/>
</dbReference>